<dbReference type="InterPro" id="IPR049054">
    <property type="entry name" value="CN_hydtase_beta-like_N"/>
</dbReference>
<dbReference type="Pfam" id="PF21006">
    <property type="entry name" value="NHase_beta_N"/>
    <property type="match status" value="1"/>
</dbReference>
<accession>A0ABV8RMU7</accession>
<dbReference type="EMBL" id="JBHSDR010000003">
    <property type="protein sequence ID" value="MFC4294660.1"/>
    <property type="molecule type" value="Genomic_DNA"/>
</dbReference>
<dbReference type="Gene3D" id="1.10.472.20">
    <property type="entry name" value="Nitrile hydratase, beta subunit"/>
    <property type="match status" value="1"/>
</dbReference>
<keyword evidence="3" id="KW-1185">Reference proteome</keyword>
<evidence type="ECO:0000313" key="3">
    <source>
        <dbReference type="Proteomes" id="UP001595828"/>
    </source>
</evidence>
<proteinExistence type="predicted"/>
<sequence length="111" mass="12858">MTDDRTRIPLQHPAADDLHFAAPWEASVFALTVRLSESGLFTWKQWVETFSKCLAEKADVPYYQVWLEALEHMVTDRNLITREELADRLKNIIDNPPPHDFVARREPIAIA</sequence>
<organism evidence="2 3">
    <name type="scientific">Novosphingobium tardum</name>
    <dbReference type="NCBI Taxonomy" id="1538021"/>
    <lineage>
        <taxon>Bacteria</taxon>
        <taxon>Pseudomonadati</taxon>
        <taxon>Pseudomonadota</taxon>
        <taxon>Alphaproteobacteria</taxon>
        <taxon>Sphingomonadales</taxon>
        <taxon>Sphingomonadaceae</taxon>
        <taxon>Novosphingobium</taxon>
    </lineage>
</organism>
<protein>
    <submittedName>
        <fullName evidence="2">Nitrile hydratase accessory protein</fullName>
    </submittedName>
</protein>
<dbReference type="SUPFAM" id="SSF50090">
    <property type="entry name" value="Electron transport accessory proteins"/>
    <property type="match status" value="1"/>
</dbReference>
<name>A0ABV8RMU7_9SPHN</name>
<evidence type="ECO:0000313" key="2">
    <source>
        <dbReference type="EMBL" id="MFC4294660.1"/>
    </source>
</evidence>
<dbReference type="InterPro" id="IPR008990">
    <property type="entry name" value="Elect_transpt_acc-like_dom_sf"/>
</dbReference>
<dbReference type="Proteomes" id="UP001595828">
    <property type="component" value="Unassembled WGS sequence"/>
</dbReference>
<feature type="domain" description="Nitrile hydratase beta subunit-like N-terminal" evidence="1">
    <location>
        <begin position="15"/>
        <end position="96"/>
    </location>
</feature>
<dbReference type="RefSeq" id="WP_379538106.1">
    <property type="nucleotide sequence ID" value="NZ_JBHSDR010000003.1"/>
</dbReference>
<evidence type="ECO:0000259" key="1">
    <source>
        <dbReference type="Pfam" id="PF21006"/>
    </source>
</evidence>
<dbReference type="NCBIfam" id="TIGR03889">
    <property type="entry name" value="nitrile_acc"/>
    <property type="match status" value="1"/>
</dbReference>
<gene>
    <name evidence="2" type="ORF">ACFO0A_06260</name>
</gene>
<dbReference type="InterPro" id="IPR023808">
    <property type="entry name" value="Nitrile_Hydratase_acc_put"/>
</dbReference>
<comment type="caution">
    <text evidence="2">The sequence shown here is derived from an EMBL/GenBank/DDBJ whole genome shotgun (WGS) entry which is preliminary data.</text>
</comment>
<dbReference type="InterPro" id="IPR042262">
    <property type="entry name" value="CN_hydtase_beta_C"/>
</dbReference>
<reference evidence="3" key="1">
    <citation type="journal article" date="2019" name="Int. J. Syst. Evol. Microbiol.">
        <title>The Global Catalogue of Microorganisms (GCM) 10K type strain sequencing project: providing services to taxonomists for standard genome sequencing and annotation.</title>
        <authorList>
            <consortium name="The Broad Institute Genomics Platform"/>
            <consortium name="The Broad Institute Genome Sequencing Center for Infectious Disease"/>
            <person name="Wu L."/>
            <person name="Ma J."/>
        </authorList>
    </citation>
    <scope>NUCLEOTIDE SEQUENCE [LARGE SCALE GENOMIC DNA]</scope>
    <source>
        <strain evidence="3">CGMCC 1.12989</strain>
    </source>
</reference>